<organism evidence="2 3">
    <name type="scientific">Lentinus brumalis</name>
    <dbReference type="NCBI Taxonomy" id="2498619"/>
    <lineage>
        <taxon>Eukaryota</taxon>
        <taxon>Fungi</taxon>
        <taxon>Dikarya</taxon>
        <taxon>Basidiomycota</taxon>
        <taxon>Agaricomycotina</taxon>
        <taxon>Agaricomycetes</taxon>
        <taxon>Polyporales</taxon>
        <taxon>Polyporaceae</taxon>
        <taxon>Lentinus</taxon>
    </lineage>
</organism>
<feature type="region of interest" description="Disordered" evidence="1">
    <location>
        <begin position="65"/>
        <end position="84"/>
    </location>
</feature>
<dbReference type="EMBL" id="KZ857453">
    <property type="protein sequence ID" value="RDX44169.1"/>
    <property type="molecule type" value="Genomic_DNA"/>
</dbReference>
<accession>A0A371CV51</accession>
<protein>
    <submittedName>
        <fullName evidence="2">Uncharacterized protein</fullName>
    </submittedName>
</protein>
<proteinExistence type="predicted"/>
<keyword evidence="3" id="KW-1185">Reference proteome</keyword>
<evidence type="ECO:0000256" key="1">
    <source>
        <dbReference type="SAM" id="MobiDB-lite"/>
    </source>
</evidence>
<dbReference type="OrthoDB" id="2758743at2759"/>
<reference evidence="2 3" key="1">
    <citation type="journal article" date="2018" name="Biotechnol. Biofuels">
        <title>Integrative visual omics of the white-rot fungus Polyporus brumalis exposes the biotechnological potential of its oxidative enzymes for delignifying raw plant biomass.</title>
        <authorList>
            <person name="Miyauchi S."/>
            <person name="Rancon A."/>
            <person name="Drula E."/>
            <person name="Hage H."/>
            <person name="Chaduli D."/>
            <person name="Favel A."/>
            <person name="Grisel S."/>
            <person name="Henrissat B."/>
            <person name="Herpoel-Gimbert I."/>
            <person name="Ruiz-Duenas F.J."/>
            <person name="Chevret D."/>
            <person name="Hainaut M."/>
            <person name="Lin J."/>
            <person name="Wang M."/>
            <person name="Pangilinan J."/>
            <person name="Lipzen A."/>
            <person name="Lesage-Meessen L."/>
            <person name="Navarro D."/>
            <person name="Riley R."/>
            <person name="Grigoriev I.V."/>
            <person name="Zhou S."/>
            <person name="Raouche S."/>
            <person name="Rosso M.N."/>
        </authorList>
    </citation>
    <scope>NUCLEOTIDE SEQUENCE [LARGE SCALE GENOMIC DNA]</scope>
    <source>
        <strain evidence="2 3">BRFM 1820</strain>
    </source>
</reference>
<evidence type="ECO:0000313" key="3">
    <source>
        <dbReference type="Proteomes" id="UP000256964"/>
    </source>
</evidence>
<dbReference type="AlphaFoldDB" id="A0A371CV51"/>
<sequence>MTSDRTSKPGHSVTTEGPSLTVAEWMVRLVELAKVWDILHPGVPMSEPCEDCMDGMLLGRRHVHGHSSADATGAPGERQLWDNVSPDSTFLADHLPPILPVPDAAGPSSSTSASRAVAPDAGPSMVQCPEHGWTSRVLIPCVCHDGPTIRDAPLNAQHGPAGTESIADSLDDFSVDDFSVDDVNGAEELYANPLPGLEAAQAHATATGHDTPVVAAPPAVVVAPPPAAAGAVVAAPPAPVTVVAAPPAAVVAPPPVAAAVDAPPPVAAAVVAPPPVAAAVVAPPPVAAAVVAPPPVAVVAQPPVAVVAQPPVAVVAQPPVAVVAPPPAAVPAQPLYTPFFAPASHAPMWYVVTCGKTVGVFDDSAVMVHSVSRVSGGAGRGGFATREAAIAAFRNAEAAEVVRQVRI</sequence>
<gene>
    <name evidence="2" type="ORF">OH76DRAFT_1421496</name>
</gene>
<dbReference type="Proteomes" id="UP000256964">
    <property type="component" value="Unassembled WGS sequence"/>
</dbReference>
<evidence type="ECO:0000313" key="2">
    <source>
        <dbReference type="EMBL" id="RDX44169.1"/>
    </source>
</evidence>
<name>A0A371CV51_9APHY</name>